<dbReference type="STRING" id="1114965.Spaf_1930"/>
<dbReference type="Proteomes" id="UP000002865">
    <property type="component" value="Chromosome"/>
</dbReference>
<feature type="transmembrane region" description="Helical" evidence="8">
    <location>
        <begin position="258"/>
        <end position="278"/>
    </location>
</feature>
<evidence type="ECO:0000256" key="3">
    <source>
        <dbReference type="ARBA" id="ARBA00022692"/>
    </source>
</evidence>
<feature type="transmembrane region" description="Helical" evidence="8">
    <location>
        <begin position="78"/>
        <end position="98"/>
    </location>
</feature>
<comment type="function">
    <text evidence="8">Part of the accessory SecA2/SecY2 system specifically required for export of possible cell wall proteins. The central subunit of a protein translocation channel.</text>
</comment>
<dbReference type="Gene3D" id="1.10.3370.10">
    <property type="entry name" value="SecY subunit domain"/>
    <property type="match status" value="1"/>
</dbReference>
<dbReference type="InterPro" id="IPR023201">
    <property type="entry name" value="SecY_dom_sf"/>
</dbReference>
<dbReference type="PRINTS" id="PR00303">
    <property type="entry name" value="SECYTRNLCASE"/>
</dbReference>
<keyword evidence="6 8" id="KW-0811">Translocation</keyword>
<comment type="subunit">
    <text evidence="8">Component of the accessory SecA2/SecY2 protein translocase complex required to export cell wall proteins. May form heterotrimers with SecE and SecG subunits.</text>
</comment>
<organism evidence="10 11">
    <name type="scientific">Streptococcus parasanguinis FW213</name>
    <dbReference type="NCBI Taxonomy" id="1114965"/>
    <lineage>
        <taxon>Bacteria</taxon>
        <taxon>Bacillati</taxon>
        <taxon>Bacillota</taxon>
        <taxon>Bacilli</taxon>
        <taxon>Lactobacillales</taxon>
        <taxon>Streptococcaceae</taxon>
        <taxon>Streptococcus</taxon>
    </lineage>
</organism>
<evidence type="ECO:0000256" key="4">
    <source>
        <dbReference type="ARBA" id="ARBA00022927"/>
    </source>
</evidence>
<dbReference type="Pfam" id="PF00344">
    <property type="entry name" value="SecY"/>
    <property type="match status" value="1"/>
</dbReference>
<feature type="transmembrane region" description="Helical" evidence="8">
    <location>
        <begin position="355"/>
        <end position="378"/>
    </location>
</feature>
<proteinExistence type="inferred from homology"/>
<comment type="similarity">
    <text evidence="8">Belongs to the SecY/SEC61-alpha family. SecY2 subfamily.</text>
</comment>
<dbReference type="SUPFAM" id="SSF103491">
    <property type="entry name" value="Preprotein translocase SecY subunit"/>
    <property type="match status" value="1"/>
</dbReference>
<dbReference type="HOGENOM" id="CLU_030313_4_0_9"/>
<keyword evidence="2 8" id="KW-1003">Cell membrane</keyword>
<feature type="transmembrane region" description="Helical" evidence="8">
    <location>
        <begin position="110"/>
        <end position="134"/>
    </location>
</feature>
<evidence type="ECO:0000256" key="2">
    <source>
        <dbReference type="ARBA" id="ARBA00022475"/>
    </source>
</evidence>
<evidence type="ECO:0000256" key="7">
    <source>
        <dbReference type="ARBA" id="ARBA00023136"/>
    </source>
</evidence>
<dbReference type="PATRIC" id="fig|1114965.3.peg.1846"/>
<keyword evidence="4 8" id="KW-0653">Protein transport</keyword>
<feature type="transmembrane region" description="Helical" evidence="8">
    <location>
        <begin position="20"/>
        <end position="38"/>
    </location>
</feature>
<dbReference type="HAMAP" id="MF_01466">
    <property type="entry name" value="SecY2"/>
    <property type="match status" value="1"/>
</dbReference>
<protein>
    <recommendedName>
        <fullName evidence="8 9">Accessory Sec system protein translocase subunit SecY2</fullName>
    </recommendedName>
</protein>
<dbReference type="GO" id="GO:0006605">
    <property type="term" value="P:protein targeting"/>
    <property type="evidence" value="ECO:0007669"/>
    <property type="project" value="UniProtKB-UniRule"/>
</dbReference>
<evidence type="ECO:0000256" key="1">
    <source>
        <dbReference type="ARBA" id="ARBA00022448"/>
    </source>
</evidence>
<dbReference type="EMBL" id="CP003122">
    <property type="protein sequence ID" value="AFJ26872.1"/>
    <property type="molecule type" value="Genomic_DNA"/>
</dbReference>
<dbReference type="GO" id="GO:0005886">
    <property type="term" value="C:plasma membrane"/>
    <property type="evidence" value="ECO:0007669"/>
    <property type="project" value="UniProtKB-SubCell"/>
</dbReference>
<evidence type="ECO:0000313" key="10">
    <source>
        <dbReference type="EMBL" id="AFJ26872.1"/>
    </source>
</evidence>
<dbReference type="PIRSF" id="PIRSF004557">
    <property type="entry name" value="SecY"/>
    <property type="match status" value="1"/>
</dbReference>
<dbReference type="KEGG" id="scf:Spaf_1930"/>
<evidence type="ECO:0000256" key="5">
    <source>
        <dbReference type="ARBA" id="ARBA00022989"/>
    </source>
</evidence>
<evidence type="ECO:0000256" key="8">
    <source>
        <dbReference type="HAMAP-Rule" id="MF_01466"/>
    </source>
</evidence>
<feature type="transmembrane region" description="Helical" evidence="8">
    <location>
        <begin position="201"/>
        <end position="223"/>
    </location>
</feature>
<dbReference type="PANTHER" id="PTHR10906">
    <property type="entry name" value="SECY/SEC61-ALPHA FAMILY MEMBER"/>
    <property type="match status" value="1"/>
</dbReference>
<evidence type="ECO:0000256" key="6">
    <source>
        <dbReference type="ARBA" id="ARBA00023010"/>
    </source>
</evidence>
<name>I1ZP98_STRPA</name>
<dbReference type="GO" id="GO:0065002">
    <property type="term" value="P:intracellular protein transmembrane transport"/>
    <property type="evidence" value="ECO:0007669"/>
    <property type="project" value="UniProtKB-UniRule"/>
</dbReference>
<feature type="transmembrane region" description="Helical" evidence="8">
    <location>
        <begin position="384"/>
        <end position="404"/>
    </location>
</feature>
<reference evidence="10 11" key="1">
    <citation type="journal article" date="2012" name="PLoS ONE">
        <title>Complete Genome and Transcriptomes of Streptococcus parasanguinis FW213: Phylogenic Relations and Potential Virulence Mechanisms.</title>
        <authorList>
            <person name="Geng J."/>
            <person name="Chiu C.H."/>
            <person name="Tang P."/>
            <person name="Chen Y."/>
            <person name="Shieh H.R."/>
            <person name="Hu S."/>
            <person name="Chen Y.Y."/>
        </authorList>
    </citation>
    <scope>NUCLEOTIDE SEQUENCE [LARGE SCALE GENOMIC DNA]</scope>
    <source>
        <strain evidence="10 11">FW213</strain>
    </source>
</reference>
<dbReference type="InterPro" id="IPR014269">
    <property type="entry name" value="SecY2"/>
</dbReference>
<feature type="transmembrane region" description="Helical" evidence="8">
    <location>
        <begin position="167"/>
        <end position="189"/>
    </location>
</feature>
<feature type="transmembrane region" description="Helical" evidence="8">
    <location>
        <begin position="298"/>
        <end position="319"/>
    </location>
</feature>
<dbReference type="eggNOG" id="COG0201">
    <property type="taxonomic scope" value="Bacteria"/>
</dbReference>
<keyword evidence="1 8" id="KW-0813">Transport</keyword>
<keyword evidence="7 8" id="KW-0472">Membrane</keyword>
<dbReference type="PaxDb" id="1114965-Spaf_1930"/>
<evidence type="ECO:0000313" key="11">
    <source>
        <dbReference type="Proteomes" id="UP000002865"/>
    </source>
</evidence>
<feature type="transmembrane region" description="Helical" evidence="8">
    <location>
        <begin position="140"/>
        <end position="160"/>
    </location>
</feature>
<sequence>MSMLRKLQKYWKKSIIFQRFTWMIGIVFIYMLGRQIPIPTVGVDKVVVGNASDSQLLENFGAITGIQFSNMTLFSLGIGPTMTMMILWRFLITFKLIGSWTSNKVNRLQFLLTLAIALLQSFGITNDSKFLLIFGYSHSTLRIITIILLTTGTFILNWLCKINSERGIGGMTVVILVNMILTFQSNIIRYFSVQQFKFSSLIQYGLVFFVALSILIWFNILLYKGEYRIPIQRVGLNTPYHASSYLPIRVTPAGAMPFMYGMTLMMLPPYIFVVLLHIFPGNQILEYLSVHIGLSQLPGVICYIFLLYFLSIGFAYYNYDPYEISKNMRNNGDYISGKKPGEETIKYIQYVVNSFAQFGAFTVIIFGGLPMLAVLLQGQGKNSVSIALLISNAYIIVSLLLGVIEQVDTMNSWKKYKNLI</sequence>
<dbReference type="AlphaFoldDB" id="I1ZP98"/>
<gene>
    <name evidence="8 10" type="primary">secY2</name>
    <name evidence="10" type="ORF">Spaf_1930</name>
</gene>
<keyword evidence="5 8" id="KW-1133">Transmembrane helix</keyword>
<keyword evidence="3 8" id="KW-0812">Transmembrane</keyword>
<accession>I1ZP98</accession>
<comment type="subcellular location">
    <subcellularLocation>
        <location evidence="8">Cell membrane</location>
        <topology evidence="8">Multi-pass membrane protein</topology>
    </subcellularLocation>
</comment>
<dbReference type="NCBIfam" id="TIGR02920">
    <property type="entry name" value="acc_sec_Y2"/>
    <property type="match status" value="1"/>
</dbReference>
<dbReference type="InterPro" id="IPR002208">
    <property type="entry name" value="SecY/SEC61-alpha"/>
</dbReference>
<evidence type="ECO:0000256" key="9">
    <source>
        <dbReference type="NCBIfam" id="TIGR02920"/>
    </source>
</evidence>